<dbReference type="SUPFAM" id="SSF143100">
    <property type="entry name" value="TTHA1013/TTHA0281-like"/>
    <property type="match status" value="1"/>
</dbReference>
<dbReference type="Gene3D" id="3.30.160.250">
    <property type="match status" value="1"/>
</dbReference>
<gene>
    <name evidence="1" type="ORF">ABWT76_004773</name>
</gene>
<dbReference type="RefSeq" id="WP_354635052.1">
    <property type="nucleotide sequence ID" value="NZ_CP159837.1"/>
</dbReference>
<protein>
    <submittedName>
        <fullName evidence="1">Type II toxin-antitoxin system HicB family antitoxin</fullName>
    </submittedName>
</protein>
<dbReference type="InterPro" id="IPR035069">
    <property type="entry name" value="TTHA1013/TTHA0281-like"/>
</dbReference>
<reference evidence="1" key="1">
    <citation type="submission" date="2024-07" db="EMBL/GenBank/DDBJ databases">
        <authorList>
            <person name="Kim Y.J."/>
            <person name="Jeong J.Y."/>
        </authorList>
    </citation>
    <scope>NUCLEOTIDE SEQUENCE</scope>
    <source>
        <strain evidence="1">GIHE-MW2</strain>
    </source>
</reference>
<dbReference type="EMBL" id="CP159837">
    <property type="protein sequence ID" value="XCM36043.1"/>
    <property type="molecule type" value="Genomic_DNA"/>
</dbReference>
<dbReference type="AlphaFoldDB" id="A0AAU8JD62"/>
<organism evidence="1">
    <name type="scientific">Planktothricoides raciborskii GIHE-MW2</name>
    <dbReference type="NCBI Taxonomy" id="2792601"/>
    <lineage>
        <taxon>Bacteria</taxon>
        <taxon>Bacillati</taxon>
        <taxon>Cyanobacteriota</taxon>
        <taxon>Cyanophyceae</taxon>
        <taxon>Oscillatoriophycideae</taxon>
        <taxon>Oscillatoriales</taxon>
        <taxon>Oscillatoriaceae</taxon>
        <taxon>Planktothricoides</taxon>
    </lineage>
</organism>
<accession>A0AAU8JD62</accession>
<sequence>MNFYTVILRKSQEYWVSLCLENGLVGQGNSPEEAIDRLQEAIASMEEIYQSESDVYSGSISIQELHEFLTIEDQEEKTDVYELRKVYA</sequence>
<proteinExistence type="predicted"/>
<evidence type="ECO:0000313" key="1">
    <source>
        <dbReference type="EMBL" id="XCM36043.1"/>
    </source>
</evidence>
<name>A0AAU8JD62_9CYAN</name>